<gene>
    <name evidence="1" type="ORF">LHCIRMBIA953_00807</name>
</gene>
<dbReference type="EMBL" id="CBUH010000079">
    <property type="protein sequence ID" value="CDI42135.1"/>
    <property type="molecule type" value="Genomic_DNA"/>
</dbReference>
<accession>U4QM63</accession>
<reference evidence="1 2" key="1">
    <citation type="submission" date="2013-09" db="EMBL/GenBank/DDBJ databases">
        <title>Draft Genome Sequence of five Lactobacillus helveticus strains CIRM-BIA 101T, 103, 104, 951 and 953 isolated from milk product.</title>
        <authorList>
            <person name="Valence F."/>
            <person name="Chuat V."/>
            <person name="Ma L."/>
            <person name="Creno S."/>
            <person name="Falentin H."/>
            <person name="Lortal S."/>
            <person name="Bizet C."/>
            <person name="Clermont D."/>
            <person name="Loux V."/>
            <person name="Bouchier C."/>
            <person name="Cousin S."/>
        </authorList>
    </citation>
    <scope>NUCLEOTIDE SEQUENCE [LARGE SCALE GENOMIC DNA]</scope>
    <source>
        <strain evidence="1 2">CIRM-BIA 953</strain>
    </source>
</reference>
<name>U4QM63_LACHE</name>
<evidence type="ECO:0000313" key="1">
    <source>
        <dbReference type="EMBL" id="CDI42135.1"/>
    </source>
</evidence>
<evidence type="ECO:0000313" key="2">
    <source>
        <dbReference type="Proteomes" id="UP000017243"/>
    </source>
</evidence>
<proteinExistence type="predicted"/>
<sequence>MINNCGDHNKNTT</sequence>
<protein>
    <submittedName>
        <fullName evidence="1">Uncharacterized protein</fullName>
    </submittedName>
</protein>
<comment type="caution">
    <text evidence="1">The sequence shown here is derived from an EMBL/GenBank/DDBJ whole genome shotgun (WGS) entry which is preliminary data.</text>
</comment>
<organism evidence="1 2">
    <name type="scientific">Lactobacillus helveticus CIRM-BIA 953</name>
    <dbReference type="NCBI Taxonomy" id="1226335"/>
    <lineage>
        <taxon>Bacteria</taxon>
        <taxon>Bacillati</taxon>
        <taxon>Bacillota</taxon>
        <taxon>Bacilli</taxon>
        <taxon>Lactobacillales</taxon>
        <taxon>Lactobacillaceae</taxon>
        <taxon>Lactobacillus</taxon>
    </lineage>
</organism>
<dbReference type="Proteomes" id="UP000017243">
    <property type="component" value="Unassembled WGS sequence"/>
</dbReference>